<dbReference type="Proteomes" id="UP000823674">
    <property type="component" value="Chromosome A09"/>
</dbReference>
<feature type="non-terminal residue" evidence="2">
    <location>
        <position position="341"/>
    </location>
</feature>
<protein>
    <submittedName>
        <fullName evidence="2">Uncharacterized protein</fullName>
    </submittedName>
</protein>
<feature type="compositionally biased region" description="Low complexity" evidence="1">
    <location>
        <begin position="247"/>
        <end position="260"/>
    </location>
</feature>
<proteinExistence type="predicted"/>
<feature type="compositionally biased region" description="Basic residues" evidence="1">
    <location>
        <begin position="1"/>
        <end position="13"/>
    </location>
</feature>
<gene>
    <name evidence="2" type="primary">A09g502800.1_BraROA</name>
    <name evidence="2" type="ORF">IGI04_034357</name>
</gene>
<evidence type="ECO:0000256" key="1">
    <source>
        <dbReference type="SAM" id="MobiDB-lite"/>
    </source>
</evidence>
<reference evidence="2 3" key="1">
    <citation type="submission" date="2021-03" db="EMBL/GenBank/DDBJ databases">
        <authorList>
            <person name="King G.J."/>
            <person name="Bancroft I."/>
            <person name="Baten A."/>
            <person name="Bloomfield J."/>
            <person name="Borpatragohain P."/>
            <person name="He Z."/>
            <person name="Irish N."/>
            <person name="Irwin J."/>
            <person name="Liu K."/>
            <person name="Mauleon R.P."/>
            <person name="Moore J."/>
            <person name="Morris R."/>
            <person name="Ostergaard L."/>
            <person name="Wang B."/>
            <person name="Wells R."/>
        </authorList>
    </citation>
    <scope>NUCLEOTIDE SEQUENCE [LARGE SCALE GENOMIC DNA]</scope>
    <source>
        <strain evidence="2">R-o-18</strain>
        <tissue evidence="2">Leaf</tissue>
    </source>
</reference>
<sequence length="341" mass="35761">MAKKKPPKNRSPRRSPTGSGSTSPPPRSSPSASIAVDSPPGSLDLLLVEDFTRSDPSDAKTVVSPTAQASEAKSPKSSDLATVNFSVPREESHVSKDCSLTASKAAETAPTTHLSASVSQGQNVIASASTQGQVVAVSASAQDQNNETHVSTQSQNVAGSAIQSQHNTAPTQGQIAADIWKAKDISVKKNLPLSNNQPQAVEKGECSKSSINNALPANPFSASGEDLEEGEICVDLTGFGGSHHSHTSSSSEDSLPDSLTGSGDEDEDKSNDGHDKYIEVISKRVIKARRDQNQIVFFMDDNDIIIDDLDAIKAHAVSYYQDMLGGISVPTISSPQDIAAL</sequence>
<comment type="caution">
    <text evidence="2">The sequence shown here is derived from an EMBL/GenBank/DDBJ whole genome shotgun (WGS) entry which is preliminary data.</text>
</comment>
<evidence type="ECO:0000313" key="3">
    <source>
        <dbReference type="Proteomes" id="UP000823674"/>
    </source>
</evidence>
<feature type="compositionally biased region" description="Polar residues" evidence="1">
    <location>
        <begin position="63"/>
        <end position="85"/>
    </location>
</feature>
<name>A0ABQ7L9G8_BRACM</name>
<feature type="region of interest" description="Disordered" evidence="1">
    <location>
        <begin position="1"/>
        <end position="98"/>
    </location>
</feature>
<feature type="region of interest" description="Disordered" evidence="1">
    <location>
        <begin position="241"/>
        <end position="275"/>
    </location>
</feature>
<evidence type="ECO:0000313" key="2">
    <source>
        <dbReference type="EMBL" id="KAG5382887.1"/>
    </source>
</evidence>
<organism evidence="2 3">
    <name type="scientific">Brassica rapa subsp. trilocularis</name>
    <dbReference type="NCBI Taxonomy" id="1813537"/>
    <lineage>
        <taxon>Eukaryota</taxon>
        <taxon>Viridiplantae</taxon>
        <taxon>Streptophyta</taxon>
        <taxon>Embryophyta</taxon>
        <taxon>Tracheophyta</taxon>
        <taxon>Spermatophyta</taxon>
        <taxon>Magnoliopsida</taxon>
        <taxon>eudicotyledons</taxon>
        <taxon>Gunneridae</taxon>
        <taxon>Pentapetalae</taxon>
        <taxon>rosids</taxon>
        <taxon>malvids</taxon>
        <taxon>Brassicales</taxon>
        <taxon>Brassicaceae</taxon>
        <taxon>Brassiceae</taxon>
        <taxon>Brassica</taxon>
    </lineage>
</organism>
<feature type="region of interest" description="Disordered" evidence="1">
    <location>
        <begin position="138"/>
        <end position="170"/>
    </location>
</feature>
<keyword evidence="3" id="KW-1185">Reference proteome</keyword>
<dbReference type="EMBL" id="JADBGQ010000008">
    <property type="protein sequence ID" value="KAG5382887.1"/>
    <property type="molecule type" value="Genomic_DNA"/>
</dbReference>
<accession>A0ABQ7L9G8</accession>